<dbReference type="Proteomes" id="UP000285860">
    <property type="component" value="Unassembled WGS sequence"/>
</dbReference>
<organism evidence="1 2">
    <name type="scientific">Fusarium oxysporum</name>
    <name type="common">Fusarium vascular wilt</name>
    <dbReference type="NCBI Taxonomy" id="5507"/>
    <lineage>
        <taxon>Eukaryota</taxon>
        <taxon>Fungi</taxon>
        <taxon>Dikarya</taxon>
        <taxon>Ascomycota</taxon>
        <taxon>Pezizomycotina</taxon>
        <taxon>Sordariomycetes</taxon>
        <taxon>Hypocreomycetidae</taxon>
        <taxon>Hypocreales</taxon>
        <taxon>Nectriaceae</taxon>
        <taxon>Fusarium</taxon>
        <taxon>Fusarium oxysporum species complex</taxon>
    </lineage>
</organism>
<gene>
    <name evidence="1" type="ORF">BFJ68_g3544</name>
</gene>
<evidence type="ECO:0000313" key="1">
    <source>
        <dbReference type="EMBL" id="RKL19270.1"/>
    </source>
</evidence>
<dbReference type="VEuPathDB" id="FungiDB:FOZG_16063"/>
<comment type="caution">
    <text evidence="1">The sequence shown here is derived from an EMBL/GenBank/DDBJ whole genome shotgun (WGS) entry which is preliminary data.</text>
</comment>
<protein>
    <submittedName>
        <fullName evidence="1">Uncharacterized protein</fullName>
    </submittedName>
</protein>
<dbReference type="VEuPathDB" id="FungiDB:HZS61_004723"/>
<dbReference type="AlphaFoldDB" id="A0A420RQI3"/>
<evidence type="ECO:0000313" key="2">
    <source>
        <dbReference type="Proteomes" id="UP000285860"/>
    </source>
</evidence>
<sequence length="52" mass="6008">MEMIANPRWEDFDIKYINSNPFSFMGNGISQREAKGEDLTFYLDDVVSDTKA</sequence>
<dbReference type="VEuPathDB" id="FungiDB:FOMG_09152"/>
<accession>A0A420RQI3</accession>
<dbReference type="EMBL" id="MRCY01000011">
    <property type="protein sequence ID" value="RKL19270.1"/>
    <property type="molecule type" value="Genomic_DNA"/>
</dbReference>
<reference evidence="1 2" key="1">
    <citation type="journal article" date="2018" name="Sci. Rep.">
        <title>Characterisation of pathogen-specific regions and novel effector candidates in Fusarium oxysporum f. sp. cepae.</title>
        <authorList>
            <person name="Armitage A.D."/>
            <person name="Taylor A."/>
            <person name="Sobczyk M.K."/>
            <person name="Baxter L."/>
            <person name="Greenfield B.P."/>
            <person name="Bates H.J."/>
            <person name="Wilson F."/>
            <person name="Jackson A.C."/>
            <person name="Ott S."/>
            <person name="Harrison R.J."/>
            <person name="Clarkson J.P."/>
        </authorList>
    </citation>
    <scope>NUCLEOTIDE SEQUENCE [LARGE SCALE GENOMIC DNA]</scope>
    <source>
        <strain evidence="1 2">Fo_A28</strain>
    </source>
</reference>
<name>A0A420RQI3_FUSOX</name>
<dbReference type="VEuPathDB" id="FungiDB:FOIG_09823"/>
<proteinExistence type="predicted"/>
<dbReference type="VEuPathDB" id="FungiDB:FOC4_g10003812"/>
<dbReference type="VEuPathDB" id="FungiDB:FOXG_14553"/>
<dbReference type="VEuPathDB" id="FungiDB:FOC1_g10003237"/>